<feature type="region of interest" description="Disordered" evidence="1">
    <location>
        <begin position="123"/>
        <end position="146"/>
    </location>
</feature>
<dbReference type="OrthoDB" id="3352225at2759"/>
<dbReference type="EMBL" id="KN880537">
    <property type="protein sequence ID" value="KIY67027.1"/>
    <property type="molecule type" value="Genomic_DNA"/>
</dbReference>
<feature type="compositionally biased region" description="Basic and acidic residues" evidence="1">
    <location>
        <begin position="123"/>
        <end position="133"/>
    </location>
</feature>
<proteinExistence type="predicted"/>
<evidence type="ECO:0000256" key="1">
    <source>
        <dbReference type="SAM" id="MobiDB-lite"/>
    </source>
</evidence>
<dbReference type="Proteomes" id="UP000054007">
    <property type="component" value="Unassembled WGS sequence"/>
</dbReference>
<dbReference type="InterPro" id="IPR046522">
    <property type="entry name" value="DUF6699"/>
</dbReference>
<evidence type="ECO:0000313" key="4">
    <source>
        <dbReference type="Proteomes" id="UP000054007"/>
    </source>
</evidence>
<sequence length="347" mass="38854">MESTETSSHVPILHRSALKAPGSSKRFSPPPQVTSAGVHFNEAVNISEYSDPLYPTPQNPRSLVRKPKSKSSEEKTIKSTSQIPARGPVPPFTLPSAHSRDELEALSFQLASKLRFDRLAEEARARRRDEPPGLDRSPPKRKGRDEFPEFKKILMGPWVSGMHYGPILDPPSARAGAFMTLHPALAGPYSELKGIEWDILCDIEGVAFRSGTHNFLLDTFRHQPATAPRLDFLYIVSQDFSWRLSVLPLDISLGVTVHDILRFIASFFRSQLHDADPELDGISISFKESMERSKNERLVHNIGPPFICGADRLLGKRKLAGFVYDSAYIPVGQSDEDEIFIQLHLTY</sequence>
<evidence type="ECO:0000313" key="3">
    <source>
        <dbReference type="EMBL" id="KIY67027.1"/>
    </source>
</evidence>
<evidence type="ECO:0000259" key="2">
    <source>
        <dbReference type="Pfam" id="PF20415"/>
    </source>
</evidence>
<feature type="domain" description="DUF6699" evidence="2">
    <location>
        <begin position="195"/>
        <end position="292"/>
    </location>
</feature>
<gene>
    <name evidence="3" type="ORF">CYLTODRAFT_422910</name>
</gene>
<reference evidence="3 4" key="1">
    <citation type="journal article" date="2015" name="Fungal Genet. Biol.">
        <title>Evolution of novel wood decay mechanisms in Agaricales revealed by the genome sequences of Fistulina hepatica and Cylindrobasidium torrendii.</title>
        <authorList>
            <person name="Floudas D."/>
            <person name="Held B.W."/>
            <person name="Riley R."/>
            <person name="Nagy L.G."/>
            <person name="Koehler G."/>
            <person name="Ransdell A.S."/>
            <person name="Younus H."/>
            <person name="Chow J."/>
            <person name="Chiniquy J."/>
            <person name="Lipzen A."/>
            <person name="Tritt A."/>
            <person name="Sun H."/>
            <person name="Haridas S."/>
            <person name="LaButti K."/>
            <person name="Ohm R.A."/>
            <person name="Kues U."/>
            <person name="Blanchette R.A."/>
            <person name="Grigoriev I.V."/>
            <person name="Minto R.E."/>
            <person name="Hibbett D.S."/>
        </authorList>
    </citation>
    <scope>NUCLEOTIDE SEQUENCE [LARGE SCALE GENOMIC DNA]</scope>
    <source>
        <strain evidence="3 4">FP15055 ss-10</strain>
    </source>
</reference>
<protein>
    <recommendedName>
        <fullName evidence="2">DUF6699 domain-containing protein</fullName>
    </recommendedName>
</protein>
<dbReference type="STRING" id="1314674.A0A0D7B951"/>
<feature type="region of interest" description="Disordered" evidence="1">
    <location>
        <begin position="1"/>
        <end position="35"/>
    </location>
</feature>
<feature type="region of interest" description="Disordered" evidence="1">
    <location>
        <begin position="49"/>
        <end position="97"/>
    </location>
</feature>
<dbReference type="AlphaFoldDB" id="A0A0D7B951"/>
<keyword evidence="4" id="KW-1185">Reference proteome</keyword>
<name>A0A0D7B951_9AGAR</name>
<accession>A0A0D7B951</accession>
<dbReference type="Pfam" id="PF20415">
    <property type="entry name" value="DUF6699"/>
    <property type="match status" value="1"/>
</dbReference>
<organism evidence="3 4">
    <name type="scientific">Cylindrobasidium torrendii FP15055 ss-10</name>
    <dbReference type="NCBI Taxonomy" id="1314674"/>
    <lineage>
        <taxon>Eukaryota</taxon>
        <taxon>Fungi</taxon>
        <taxon>Dikarya</taxon>
        <taxon>Basidiomycota</taxon>
        <taxon>Agaricomycotina</taxon>
        <taxon>Agaricomycetes</taxon>
        <taxon>Agaricomycetidae</taxon>
        <taxon>Agaricales</taxon>
        <taxon>Marasmiineae</taxon>
        <taxon>Physalacriaceae</taxon>
        <taxon>Cylindrobasidium</taxon>
    </lineage>
</organism>